<evidence type="ECO:0000313" key="1">
    <source>
        <dbReference type="EMBL" id="QOX64121.1"/>
    </source>
</evidence>
<organism evidence="1 2">
    <name type="scientific">Anoxybacterium hadale</name>
    <dbReference type="NCBI Taxonomy" id="3408580"/>
    <lineage>
        <taxon>Bacteria</taxon>
        <taxon>Bacillati</taxon>
        <taxon>Bacillota</taxon>
        <taxon>Clostridia</taxon>
        <taxon>Peptostreptococcales</taxon>
        <taxon>Anaerovoracaceae</taxon>
        <taxon>Anoxybacterium</taxon>
    </lineage>
</organism>
<name>A0ACD1ACA8_9FIRM</name>
<dbReference type="EC" id="3.5.99.6" evidence="1"/>
<gene>
    <name evidence="1" type="primary">nagB</name>
    <name evidence="1" type="ORF">FRZ06_12630</name>
</gene>
<evidence type="ECO:0000313" key="2">
    <source>
        <dbReference type="Proteomes" id="UP000594014"/>
    </source>
</evidence>
<reference evidence="1" key="1">
    <citation type="submission" date="2019-08" db="EMBL/GenBank/DDBJ databases">
        <title>Genome sequence of Clostridiales bacterium MT110.</title>
        <authorList>
            <person name="Cao J."/>
        </authorList>
    </citation>
    <scope>NUCLEOTIDE SEQUENCE</scope>
    <source>
        <strain evidence="1">MT110</strain>
    </source>
</reference>
<accession>A0ACD1ACA8</accession>
<keyword evidence="2" id="KW-1185">Reference proteome</keyword>
<protein>
    <submittedName>
        <fullName evidence="1">Glucosamine-6-phosphate deaminase</fullName>
        <ecNumber evidence="1">3.5.99.6</ecNumber>
    </submittedName>
</protein>
<sequence length="240" mass="26741">MKLIRAKDYKDMSRKAANFLSAQVILKENSVLGLATGGTAEGIYEQLVEWYRKGDIDFSSVSTINLDEYVGLDGTNEQSYRYFMNYHLFSQINVKEKNCHLPNGMADNIDEECARYDRLIEKLGGIDMQLLGIGENGHIGFNEPDEAFEQMTHCINLKEGTIEANSRYFATREDVPKRAITMGIKAIMQAKAIVLCASGAKKADILQKVLYGPVTPEVPGSVLQMHPRLIVVADEEALGK</sequence>
<dbReference type="EMBL" id="CP042469">
    <property type="protein sequence ID" value="QOX64121.1"/>
    <property type="molecule type" value="Genomic_DNA"/>
</dbReference>
<proteinExistence type="predicted"/>
<dbReference type="Proteomes" id="UP000594014">
    <property type="component" value="Chromosome"/>
</dbReference>
<keyword evidence="1" id="KW-0378">Hydrolase</keyword>